<evidence type="ECO:0000313" key="2">
    <source>
        <dbReference type="EMBL" id="VEL08284.1"/>
    </source>
</evidence>
<accession>A0A3S5CHA2</accession>
<evidence type="ECO:0000256" key="1">
    <source>
        <dbReference type="SAM" id="MobiDB-lite"/>
    </source>
</evidence>
<protein>
    <submittedName>
        <fullName evidence="2">Uncharacterized protein</fullName>
    </submittedName>
</protein>
<proteinExistence type="predicted"/>
<feature type="region of interest" description="Disordered" evidence="1">
    <location>
        <begin position="213"/>
        <end position="234"/>
    </location>
</feature>
<dbReference type="AlphaFoldDB" id="A0A3S5CHA2"/>
<keyword evidence="3" id="KW-1185">Reference proteome</keyword>
<gene>
    <name evidence="2" type="ORF">PXEA_LOCUS1724</name>
</gene>
<organism evidence="2 3">
    <name type="scientific">Protopolystoma xenopodis</name>
    <dbReference type="NCBI Taxonomy" id="117903"/>
    <lineage>
        <taxon>Eukaryota</taxon>
        <taxon>Metazoa</taxon>
        <taxon>Spiralia</taxon>
        <taxon>Lophotrochozoa</taxon>
        <taxon>Platyhelminthes</taxon>
        <taxon>Monogenea</taxon>
        <taxon>Polyopisthocotylea</taxon>
        <taxon>Polystomatidea</taxon>
        <taxon>Polystomatidae</taxon>
        <taxon>Protopolystoma</taxon>
    </lineage>
</organism>
<name>A0A3S5CHA2_9PLAT</name>
<dbReference type="Proteomes" id="UP000784294">
    <property type="component" value="Unassembled WGS sequence"/>
</dbReference>
<comment type="caution">
    <text evidence="2">The sequence shown here is derived from an EMBL/GenBank/DDBJ whole genome shotgun (WGS) entry which is preliminary data.</text>
</comment>
<reference evidence="2" key="1">
    <citation type="submission" date="2018-11" db="EMBL/GenBank/DDBJ databases">
        <authorList>
            <consortium name="Pathogen Informatics"/>
        </authorList>
    </citation>
    <scope>NUCLEOTIDE SEQUENCE</scope>
</reference>
<dbReference type="EMBL" id="CAAALY010003577">
    <property type="protein sequence ID" value="VEL08284.1"/>
    <property type="molecule type" value="Genomic_DNA"/>
</dbReference>
<evidence type="ECO:0000313" key="3">
    <source>
        <dbReference type="Proteomes" id="UP000784294"/>
    </source>
</evidence>
<sequence>MHSRRYLHTSTVPEPASDAWLRSDNSVGPTPYNFCAHTLPTHIRPQSRFRQPISATIRVRDRGPEAERAWRSRHASALLTPRDERAYCSYSSRLGAADSFSDQTLSAAERLLIVYKYPDAEAKANPAAVKPRPTSYGPCDQSFAASRRHEPAFSATSPFYEPDSDAVALTPASNRVSGSSRADVIVLTPRSRIAKSPLCISRLNTRNSSLQLDYSASDSEAASGAKQHEIHVGR</sequence>